<evidence type="ECO:0000256" key="3">
    <source>
        <dbReference type="ARBA" id="ARBA00022801"/>
    </source>
</evidence>
<dbReference type="Proteomes" id="UP001642520">
    <property type="component" value="Unassembled WGS sequence"/>
</dbReference>
<dbReference type="InterPro" id="IPR029070">
    <property type="entry name" value="Chitinase_insertion_sf"/>
</dbReference>
<dbReference type="InterPro" id="IPR017853">
    <property type="entry name" value="GH"/>
</dbReference>
<keyword evidence="4" id="KW-1015">Disulfide bond</keyword>
<dbReference type="InterPro" id="IPR036508">
    <property type="entry name" value="Chitin-bd_dom_sf"/>
</dbReference>
<keyword evidence="5 6" id="KW-0326">Glycosidase</keyword>
<dbReference type="SMART" id="SM00494">
    <property type="entry name" value="ChtBD2"/>
    <property type="match status" value="1"/>
</dbReference>
<feature type="domain" description="Chitin-binding type-2" evidence="9">
    <location>
        <begin position="425"/>
        <end position="482"/>
    </location>
</feature>
<protein>
    <recommendedName>
        <fullName evidence="13">Chitinase</fullName>
    </recommendedName>
</protein>
<evidence type="ECO:0000313" key="12">
    <source>
        <dbReference type="Proteomes" id="UP001642520"/>
    </source>
</evidence>
<dbReference type="PANTHER" id="PTHR11177">
    <property type="entry name" value="CHITINASE"/>
    <property type="match status" value="1"/>
</dbReference>
<dbReference type="PROSITE" id="PS50940">
    <property type="entry name" value="CHIT_BIND_II"/>
    <property type="match status" value="1"/>
</dbReference>
<dbReference type="Pfam" id="PF01607">
    <property type="entry name" value="CBM_14"/>
    <property type="match status" value="1"/>
</dbReference>
<feature type="region of interest" description="Disordered" evidence="7">
    <location>
        <begin position="386"/>
        <end position="428"/>
    </location>
</feature>
<evidence type="ECO:0000256" key="2">
    <source>
        <dbReference type="ARBA" id="ARBA00022669"/>
    </source>
</evidence>
<keyword evidence="2" id="KW-0147">Chitin-binding</keyword>
<dbReference type="Gene3D" id="3.20.20.80">
    <property type="entry name" value="Glycosidases"/>
    <property type="match status" value="1"/>
</dbReference>
<feature type="signal peptide" evidence="8">
    <location>
        <begin position="1"/>
        <end position="21"/>
    </location>
</feature>
<organism evidence="11 12">
    <name type="scientific">Xylocopa violacea</name>
    <name type="common">Violet carpenter bee</name>
    <name type="synonym">Apis violacea</name>
    <dbReference type="NCBI Taxonomy" id="135666"/>
    <lineage>
        <taxon>Eukaryota</taxon>
        <taxon>Metazoa</taxon>
        <taxon>Ecdysozoa</taxon>
        <taxon>Arthropoda</taxon>
        <taxon>Hexapoda</taxon>
        <taxon>Insecta</taxon>
        <taxon>Pterygota</taxon>
        <taxon>Neoptera</taxon>
        <taxon>Endopterygota</taxon>
        <taxon>Hymenoptera</taxon>
        <taxon>Apocrita</taxon>
        <taxon>Aculeata</taxon>
        <taxon>Apoidea</taxon>
        <taxon>Anthophila</taxon>
        <taxon>Apidae</taxon>
        <taxon>Xylocopa</taxon>
        <taxon>Xylocopa</taxon>
    </lineage>
</organism>
<evidence type="ECO:0000259" key="10">
    <source>
        <dbReference type="PROSITE" id="PS51910"/>
    </source>
</evidence>
<gene>
    <name evidence="11" type="ORF">XYLVIOL_LOCUS9625</name>
</gene>
<sequence>MFRTIFLAVLIMASVISDTVAEKKIVCYYGSWAAYRNRLGKFEVSDINPALCTHIIYTFIGTNTAGDVHVLDSWLDLPDGKDGYGRFTRLRQQSRNTKFMIAMGGWNEGSIKYSEVAAKPNIRARFVQNIVNFLKKYDFDGFDFDWEYPNQRGGKPADKENFVAVLRELREEFDKHGYILSAAVGAAESSASLSYIISQVSQYVHFINLMTYDFNGSWKNIAAINAPLYSSSSETGDQAKLNVNSAVRYWLSQGAPADKLIVGIPAYGRSFTLANSANNKVGASTIGGGKGGPYTQETGTLGYNEICEYLAQGWTVVREREQFVPYAFSGNQWVGYDDIISVQEKANYVKSMGLGGMMIWSVDTDDFRGTCGEKYPLLSTINRVMRGNVPSPTHPTKPDVPGSTTPTKVPTAVPSPPSPPSPPENSVCTHEGYVRDPKDCSIFYYCRKINGKYEISKFNCPAGLVFDLLFNGCNYKQNVSGC</sequence>
<comment type="caution">
    <text evidence="11">The sequence shown here is derived from an EMBL/GenBank/DDBJ whole genome shotgun (WGS) entry which is preliminary data.</text>
</comment>
<keyword evidence="3 6" id="KW-0378">Hydrolase</keyword>
<evidence type="ECO:0000256" key="7">
    <source>
        <dbReference type="SAM" id="MobiDB-lite"/>
    </source>
</evidence>
<evidence type="ECO:0000256" key="6">
    <source>
        <dbReference type="RuleBase" id="RU000489"/>
    </source>
</evidence>
<dbReference type="Gene3D" id="3.10.50.10">
    <property type="match status" value="1"/>
</dbReference>
<dbReference type="InterPro" id="IPR011583">
    <property type="entry name" value="Chitinase_II/V-like_cat"/>
</dbReference>
<evidence type="ECO:0000313" key="11">
    <source>
        <dbReference type="EMBL" id="CAL7949851.1"/>
    </source>
</evidence>
<evidence type="ECO:0000256" key="1">
    <source>
        <dbReference type="ARBA" id="ARBA00009121"/>
    </source>
</evidence>
<dbReference type="InterPro" id="IPR001579">
    <property type="entry name" value="Glyco_hydro_18_chit_AS"/>
</dbReference>
<accession>A0ABP1PBB6</accession>
<evidence type="ECO:0008006" key="13">
    <source>
        <dbReference type="Google" id="ProtNLM"/>
    </source>
</evidence>
<dbReference type="PROSITE" id="PS51910">
    <property type="entry name" value="GH18_2"/>
    <property type="match status" value="1"/>
</dbReference>
<keyword evidence="8" id="KW-0732">Signal</keyword>
<dbReference type="InterPro" id="IPR050314">
    <property type="entry name" value="Glycosyl_Hydrlase_18"/>
</dbReference>
<name>A0ABP1PBB6_XYLVO</name>
<feature type="compositionally biased region" description="Pro residues" evidence="7">
    <location>
        <begin position="413"/>
        <end position="423"/>
    </location>
</feature>
<evidence type="ECO:0000256" key="8">
    <source>
        <dbReference type="SAM" id="SignalP"/>
    </source>
</evidence>
<feature type="compositionally biased region" description="Low complexity" evidence="7">
    <location>
        <begin position="403"/>
        <end position="412"/>
    </location>
</feature>
<dbReference type="SMART" id="SM00636">
    <property type="entry name" value="Glyco_18"/>
    <property type="match status" value="1"/>
</dbReference>
<evidence type="ECO:0000259" key="9">
    <source>
        <dbReference type="PROSITE" id="PS50940"/>
    </source>
</evidence>
<comment type="similarity">
    <text evidence="1">Belongs to the glycosyl hydrolase 18 family. Chitinase class II subfamily.</text>
</comment>
<keyword evidence="12" id="KW-1185">Reference proteome</keyword>
<dbReference type="SUPFAM" id="SSF54556">
    <property type="entry name" value="Chitinase insertion domain"/>
    <property type="match status" value="1"/>
</dbReference>
<dbReference type="InterPro" id="IPR001223">
    <property type="entry name" value="Glyco_hydro18_cat"/>
</dbReference>
<dbReference type="PROSITE" id="PS01095">
    <property type="entry name" value="GH18_1"/>
    <property type="match status" value="1"/>
</dbReference>
<evidence type="ECO:0000256" key="5">
    <source>
        <dbReference type="ARBA" id="ARBA00023295"/>
    </source>
</evidence>
<dbReference type="SUPFAM" id="SSF57625">
    <property type="entry name" value="Invertebrate chitin-binding proteins"/>
    <property type="match status" value="1"/>
</dbReference>
<dbReference type="EMBL" id="CAXAJV020001300">
    <property type="protein sequence ID" value="CAL7949851.1"/>
    <property type="molecule type" value="Genomic_DNA"/>
</dbReference>
<dbReference type="InterPro" id="IPR002557">
    <property type="entry name" value="Chitin-bd_dom"/>
</dbReference>
<reference evidence="11 12" key="1">
    <citation type="submission" date="2024-08" db="EMBL/GenBank/DDBJ databases">
        <authorList>
            <person name="Will J Nash"/>
            <person name="Angela Man"/>
            <person name="Seanna McTaggart"/>
            <person name="Kendall Baker"/>
            <person name="Tom Barker"/>
            <person name="Leah Catchpole"/>
            <person name="Alex Durrant"/>
            <person name="Karim Gharbi"/>
            <person name="Naomi Irish"/>
            <person name="Gemy Kaithakottil"/>
            <person name="Debby Ku"/>
            <person name="Aaliyah Providence"/>
            <person name="Felix Shaw"/>
            <person name="David Swarbreck"/>
            <person name="Chris Watkins"/>
            <person name="Ann M. McCartney"/>
            <person name="Giulio Formenti"/>
            <person name="Alice Mouton"/>
            <person name="Noel Vella"/>
            <person name="Bjorn M von Reumont"/>
            <person name="Adriana Vella"/>
            <person name="Wilfried Haerty"/>
        </authorList>
    </citation>
    <scope>NUCLEOTIDE SEQUENCE [LARGE SCALE GENOMIC DNA]</scope>
</reference>
<dbReference type="CDD" id="cd02872">
    <property type="entry name" value="GH18_chitolectin_chitotriosidase"/>
    <property type="match status" value="1"/>
</dbReference>
<feature type="chain" id="PRO_5045548379" description="Chitinase" evidence="8">
    <location>
        <begin position="22"/>
        <end position="482"/>
    </location>
</feature>
<proteinExistence type="inferred from homology"/>
<feature type="domain" description="GH18" evidence="10">
    <location>
        <begin position="23"/>
        <end position="388"/>
    </location>
</feature>
<evidence type="ECO:0000256" key="4">
    <source>
        <dbReference type="ARBA" id="ARBA00023157"/>
    </source>
</evidence>
<dbReference type="SUPFAM" id="SSF51445">
    <property type="entry name" value="(Trans)glycosidases"/>
    <property type="match status" value="1"/>
</dbReference>
<dbReference type="PANTHER" id="PTHR11177:SF360">
    <property type="entry name" value="CHITINASE 4-RELATED"/>
    <property type="match status" value="1"/>
</dbReference>
<dbReference type="Gene3D" id="2.170.140.10">
    <property type="entry name" value="Chitin binding domain"/>
    <property type="match status" value="1"/>
</dbReference>
<dbReference type="Pfam" id="PF00704">
    <property type="entry name" value="Glyco_hydro_18"/>
    <property type="match status" value="1"/>
</dbReference>